<dbReference type="InterPro" id="IPR014349">
    <property type="entry name" value="Rieske_Fe-S_prot"/>
</dbReference>
<keyword evidence="4" id="KW-0411">Iron-sulfur</keyword>
<dbReference type="GO" id="GO:0046872">
    <property type="term" value="F:metal ion binding"/>
    <property type="evidence" value="ECO:0007669"/>
    <property type="project" value="UniProtKB-KW"/>
</dbReference>
<organism evidence="8 9">
    <name type="scientific">Prosthecobacter dejongeii</name>
    <dbReference type="NCBI Taxonomy" id="48465"/>
    <lineage>
        <taxon>Bacteria</taxon>
        <taxon>Pseudomonadati</taxon>
        <taxon>Verrucomicrobiota</taxon>
        <taxon>Verrucomicrobiia</taxon>
        <taxon>Verrucomicrobiales</taxon>
        <taxon>Verrucomicrobiaceae</taxon>
        <taxon>Prosthecobacter</taxon>
    </lineage>
</organism>
<comment type="caution">
    <text evidence="8">The sequence shown here is derived from an EMBL/GenBank/DDBJ whole genome shotgun (WGS) entry which is preliminary data.</text>
</comment>
<evidence type="ECO:0000313" key="9">
    <source>
        <dbReference type="Proteomes" id="UP000534294"/>
    </source>
</evidence>
<keyword evidence="2" id="KW-0479">Metal-binding</keyword>
<evidence type="ECO:0000256" key="2">
    <source>
        <dbReference type="ARBA" id="ARBA00022723"/>
    </source>
</evidence>
<dbReference type="Proteomes" id="UP000534294">
    <property type="component" value="Unassembled WGS sequence"/>
</dbReference>
<dbReference type="GO" id="GO:0016020">
    <property type="term" value="C:membrane"/>
    <property type="evidence" value="ECO:0007669"/>
    <property type="project" value="InterPro"/>
</dbReference>
<proteinExistence type="predicted"/>
<dbReference type="Pfam" id="PF00355">
    <property type="entry name" value="Rieske"/>
    <property type="match status" value="1"/>
</dbReference>
<dbReference type="RefSeq" id="WP_184210024.1">
    <property type="nucleotide sequence ID" value="NZ_JACHIF010000006.1"/>
</dbReference>
<dbReference type="EMBL" id="JACHIF010000006">
    <property type="protein sequence ID" value="MBB5038844.1"/>
    <property type="molecule type" value="Genomic_DNA"/>
</dbReference>
<dbReference type="SUPFAM" id="SSF50022">
    <property type="entry name" value="ISP domain"/>
    <property type="match status" value="1"/>
</dbReference>
<dbReference type="AlphaFoldDB" id="A0A7W7YMH2"/>
<dbReference type="CDD" id="cd03467">
    <property type="entry name" value="Rieske"/>
    <property type="match status" value="1"/>
</dbReference>
<evidence type="ECO:0000256" key="6">
    <source>
        <dbReference type="ARBA" id="ARBA00034078"/>
    </source>
</evidence>
<dbReference type="PANTHER" id="PTHR10134">
    <property type="entry name" value="CYTOCHROME B-C1 COMPLEX SUBUNIT RIESKE, MITOCHONDRIAL"/>
    <property type="match status" value="1"/>
</dbReference>
<keyword evidence="3" id="KW-0408">Iron</keyword>
<evidence type="ECO:0000313" key="8">
    <source>
        <dbReference type="EMBL" id="MBB5038844.1"/>
    </source>
</evidence>
<gene>
    <name evidence="8" type="ORF">HNQ64_003109</name>
</gene>
<keyword evidence="5" id="KW-1015">Disulfide bond</keyword>
<dbReference type="GO" id="GO:0051537">
    <property type="term" value="F:2 iron, 2 sulfur cluster binding"/>
    <property type="evidence" value="ECO:0007669"/>
    <property type="project" value="UniProtKB-KW"/>
</dbReference>
<dbReference type="Gene3D" id="2.102.10.10">
    <property type="entry name" value="Rieske [2Fe-2S] iron-sulphur domain"/>
    <property type="match status" value="1"/>
</dbReference>
<feature type="domain" description="Rieske" evidence="7">
    <location>
        <begin position="51"/>
        <end position="141"/>
    </location>
</feature>
<evidence type="ECO:0000256" key="5">
    <source>
        <dbReference type="ARBA" id="ARBA00023157"/>
    </source>
</evidence>
<dbReference type="PROSITE" id="PS51296">
    <property type="entry name" value="RIESKE"/>
    <property type="match status" value="1"/>
</dbReference>
<evidence type="ECO:0000256" key="4">
    <source>
        <dbReference type="ARBA" id="ARBA00023014"/>
    </source>
</evidence>
<keyword evidence="1" id="KW-0001">2Fe-2S</keyword>
<name>A0A7W7YMH2_9BACT</name>
<sequence>MLRRTWLQGWLIGTARTVTGLAWARGMVMEVTALQTGPGALYLSLASFPALQSIGGSVQVNLSAVDTALIVTRASASVFHALDSVCTHAGCTVGTFVQQQGYMQCPCHGSRYDIQGQVVRGPAEGNLASFGIDFDGADELKISLPNLPLDVKPIQLYRRAGNRLRLKLTFEGESGRRYQLRFKADVTSVFSRVAFAVTPNGLTETLEITVTSDGPRHLYVEAATQRGFYTVNEVE</sequence>
<dbReference type="InterPro" id="IPR036922">
    <property type="entry name" value="Rieske_2Fe-2S_sf"/>
</dbReference>
<reference evidence="8 9" key="1">
    <citation type="submission" date="2020-08" db="EMBL/GenBank/DDBJ databases">
        <title>Genomic Encyclopedia of Type Strains, Phase IV (KMG-IV): sequencing the most valuable type-strain genomes for metagenomic binning, comparative biology and taxonomic classification.</title>
        <authorList>
            <person name="Goeker M."/>
        </authorList>
    </citation>
    <scope>NUCLEOTIDE SEQUENCE [LARGE SCALE GENOMIC DNA]</scope>
    <source>
        <strain evidence="8 9">DSM 12251</strain>
    </source>
</reference>
<evidence type="ECO:0000259" key="7">
    <source>
        <dbReference type="PROSITE" id="PS51296"/>
    </source>
</evidence>
<accession>A0A7W7YMH2</accession>
<dbReference type="PRINTS" id="PR00162">
    <property type="entry name" value="RIESKE"/>
</dbReference>
<evidence type="ECO:0000256" key="3">
    <source>
        <dbReference type="ARBA" id="ARBA00023004"/>
    </source>
</evidence>
<dbReference type="InterPro" id="IPR017941">
    <property type="entry name" value="Rieske_2Fe-2S"/>
</dbReference>
<keyword evidence="9" id="KW-1185">Reference proteome</keyword>
<dbReference type="InterPro" id="IPR005805">
    <property type="entry name" value="Rieske_Fe-S_prot_C"/>
</dbReference>
<protein>
    <submittedName>
        <fullName evidence="8">Rieske Fe-S protein</fullName>
    </submittedName>
</protein>
<evidence type="ECO:0000256" key="1">
    <source>
        <dbReference type="ARBA" id="ARBA00022714"/>
    </source>
</evidence>
<comment type="cofactor">
    <cofactor evidence="6">
        <name>[2Fe-2S] cluster</name>
        <dbReference type="ChEBI" id="CHEBI:190135"/>
    </cofactor>
</comment>